<dbReference type="NCBIfam" id="TIGR01983">
    <property type="entry name" value="UbiG"/>
    <property type="match status" value="1"/>
</dbReference>
<keyword evidence="3 5" id="KW-0831">Ubiquinone biosynthesis</keyword>
<dbReference type="GO" id="GO:0031314">
    <property type="term" value="C:extrinsic component of mitochondrial inner membrane"/>
    <property type="evidence" value="ECO:0007669"/>
    <property type="project" value="UniProtKB-UniRule"/>
</dbReference>
<keyword evidence="5" id="KW-0460">Magnesium</keyword>
<dbReference type="OMA" id="LASRWWD"/>
<dbReference type="EC" id="2.1.1.-" evidence="5"/>
<comment type="function">
    <text evidence="5">O-methyltransferase required for two non-consecutive steps during ubiquinone biosynthesis. Catalyzes the 2 O-methylation of 3,4-dihydroxy-5-(all-trans-polyprenyl)benzoic acid into 4-hydroxy-3-methoxy-5-(all-trans-polyprenyl)benzoic acid. Also catalyzes the last step of ubiquinone biosynthesis by mediating methylation of 3-demethylubiquinone into ubiquinone. Also able to mediate the methylation of 3-demethylubiquinol into ubiquinol.</text>
</comment>
<keyword evidence="5" id="KW-0496">Mitochondrion</keyword>
<dbReference type="EMBL" id="CP012523">
    <property type="protein sequence ID" value="ALC39429.1"/>
    <property type="molecule type" value="Genomic_DNA"/>
</dbReference>
<reference evidence="7 8" key="1">
    <citation type="submission" date="2015-08" db="EMBL/GenBank/DDBJ databases">
        <title>Ancestral chromatin configuration constrains chromatin evolution on differentiating sex chromosomes in Drosophila.</title>
        <authorList>
            <person name="Zhou Q."/>
            <person name="Bachtrog D."/>
        </authorList>
    </citation>
    <scope>NUCLEOTIDE SEQUENCE [LARGE SCALE GENOMIC DNA]</scope>
    <source>
        <tissue evidence="7">Whole larvae</tissue>
    </source>
</reference>
<keyword evidence="4 5" id="KW-0949">S-adenosyl-L-methionine</keyword>
<dbReference type="InterPro" id="IPR029063">
    <property type="entry name" value="SAM-dependent_MTases_sf"/>
</dbReference>
<sequence>MLRSLSFLKERSITSCRPFAGTIARKSSEQQTAETAREVKHHENLAGNWWDKKGPMGALHALNEIRVPFIRDGLVTRGNVESRYINTTKVLHGQRILEVGCGAGLLTEQLARLDAHVTGIDLGEELVKTARAHLTDCSAELSSKVQYKMESIEQHTKSHGEHYDAVVVSEVLEHVEDKVALLQDCVRSLKPGGSIFITTMNQTLPMWLGGVVLGEYCLNLAPKGTHHWDKMISPLDVQRILDTMNCQTVLLNGSTYDFWRNTWRWINSTQMCYALQAVKEVPADCN</sequence>
<proteinExistence type="inferred from homology"/>
<gene>
    <name evidence="5" type="primary">Coq3</name>
    <name evidence="7" type="ORF">Dbus_chr2Lg1514</name>
</gene>
<feature type="binding site" evidence="5">
    <location>
        <position position="169"/>
    </location>
    <ligand>
        <name>S-adenosyl-L-methionine</name>
        <dbReference type="ChEBI" id="CHEBI:59789"/>
    </ligand>
</feature>
<dbReference type="InterPro" id="IPR013216">
    <property type="entry name" value="Methyltransf_11"/>
</dbReference>
<feature type="binding site" evidence="5">
    <location>
        <position position="66"/>
    </location>
    <ligand>
        <name>S-adenosyl-L-methionine</name>
        <dbReference type="ChEBI" id="CHEBI:59789"/>
    </ligand>
</feature>
<dbReference type="GO" id="GO:0120537">
    <property type="term" value="F:3-demethylubiquinone 3-O-methyltransferase activity"/>
    <property type="evidence" value="ECO:0007669"/>
    <property type="project" value="RHEA"/>
</dbReference>
<comment type="similarity">
    <text evidence="5">Belongs to the class I-like SAM-binding methyltransferase superfamily. UbiG/COQ3 family.</text>
</comment>
<dbReference type="SUPFAM" id="SSF53335">
    <property type="entry name" value="S-adenosyl-L-methionine-dependent methyltransferases"/>
    <property type="match status" value="1"/>
</dbReference>
<dbReference type="Pfam" id="PF08241">
    <property type="entry name" value="Methyltransf_11"/>
    <property type="match status" value="1"/>
</dbReference>
<comment type="pathway">
    <text evidence="5">Cofactor biosynthesis; ubiquinone biosynthesis.</text>
</comment>
<feature type="binding site" evidence="5">
    <location>
        <position position="174"/>
    </location>
    <ligand>
        <name>Mg(2+)</name>
        <dbReference type="ChEBI" id="CHEBI:18420"/>
    </ligand>
</feature>
<protein>
    <recommendedName>
        <fullName evidence="5">Ubiquinone biosynthesis O-methyltransferase, mitochondrial</fullName>
    </recommendedName>
    <alternativeName>
        <fullName evidence="5">3-demethylubiquinol 3-O-methyltransferase</fullName>
        <ecNumber evidence="5">2.1.1.64</ecNumber>
    </alternativeName>
    <alternativeName>
        <fullName evidence="5">3-demethylubiquinone 3-O-methyltransferase</fullName>
        <ecNumber evidence="5">2.1.1.-</ecNumber>
    </alternativeName>
    <alternativeName>
        <fullName evidence="5">Polyprenyldihydroxybenzoate methyltransferase</fullName>
        <ecNumber evidence="5">2.1.1.114</ecNumber>
    </alternativeName>
</protein>
<dbReference type="Gene3D" id="3.40.50.150">
    <property type="entry name" value="Vaccinia Virus protein VP39"/>
    <property type="match status" value="1"/>
</dbReference>
<dbReference type="PANTHER" id="PTHR43464:SF19">
    <property type="entry name" value="UBIQUINONE BIOSYNTHESIS O-METHYLTRANSFERASE, MITOCHONDRIAL"/>
    <property type="match status" value="1"/>
</dbReference>
<evidence type="ECO:0000256" key="3">
    <source>
        <dbReference type="ARBA" id="ARBA00022688"/>
    </source>
</evidence>
<keyword evidence="5" id="KW-0479">Metal-binding</keyword>
<name>A0A0M3QTT2_DROBS</name>
<comment type="catalytic activity">
    <reaction evidence="5">
        <text>a 3,4-dihydroxy-5-(all-trans-polyprenyl)benzoate + S-adenosyl-L-methionine = a 4-hydroxy-3-methoxy-5-(all-trans-polyprenyl)benzoate + S-adenosyl-L-homocysteine + H(+)</text>
        <dbReference type="Rhea" id="RHEA:44452"/>
        <dbReference type="Rhea" id="RHEA-COMP:10930"/>
        <dbReference type="Rhea" id="RHEA-COMP:10931"/>
        <dbReference type="ChEBI" id="CHEBI:15378"/>
        <dbReference type="ChEBI" id="CHEBI:57856"/>
        <dbReference type="ChEBI" id="CHEBI:59789"/>
        <dbReference type="ChEBI" id="CHEBI:64694"/>
        <dbReference type="ChEBI" id="CHEBI:84443"/>
        <dbReference type="EC" id="2.1.1.114"/>
    </reaction>
</comment>
<dbReference type="GO" id="GO:0032259">
    <property type="term" value="P:methylation"/>
    <property type="evidence" value="ECO:0007669"/>
    <property type="project" value="UniProtKB-KW"/>
</dbReference>
<evidence type="ECO:0000256" key="4">
    <source>
        <dbReference type="ARBA" id="ARBA00022691"/>
    </source>
</evidence>
<comment type="subunit">
    <text evidence="5">Component of a multi-subunit COQ enzyme complex.</text>
</comment>
<evidence type="ECO:0000313" key="7">
    <source>
        <dbReference type="EMBL" id="ALC39429.1"/>
    </source>
</evidence>
<dbReference type="GO" id="GO:0010420">
    <property type="term" value="F:polyprenyldihydroxybenzoate methyltransferase activity"/>
    <property type="evidence" value="ECO:0007669"/>
    <property type="project" value="UniProtKB-UniRule"/>
</dbReference>
<organism evidence="7 8">
    <name type="scientific">Drosophila busckii</name>
    <name type="common">Fruit fly</name>
    <dbReference type="NCBI Taxonomy" id="30019"/>
    <lineage>
        <taxon>Eukaryota</taxon>
        <taxon>Metazoa</taxon>
        <taxon>Ecdysozoa</taxon>
        <taxon>Arthropoda</taxon>
        <taxon>Hexapoda</taxon>
        <taxon>Insecta</taxon>
        <taxon>Pterygota</taxon>
        <taxon>Neoptera</taxon>
        <taxon>Endopterygota</taxon>
        <taxon>Diptera</taxon>
        <taxon>Brachycera</taxon>
        <taxon>Muscomorpha</taxon>
        <taxon>Ephydroidea</taxon>
        <taxon>Drosophilidae</taxon>
        <taxon>Drosophila</taxon>
    </lineage>
</organism>
<feature type="domain" description="Methyltransferase type 11" evidence="6">
    <location>
        <begin position="97"/>
        <end position="197"/>
    </location>
</feature>
<keyword evidence="1 5" id="KW-0489">Methyltransferase</keyword>
<dbReference type="UniPathway" id="UPA00232"/>
<comment type="cofactor">
    <cofactor evidence="5">
        <name>Mg(2+)</name>
        <dbReference type="ChEBI" id="CHEBI:18420"/>
    </cofactor>
</comment>
<dbReference type="CTD" id="51805"/>
<comment type="catalytic activity">
    <reaction evidence="5">
        <text>a 3-demethylubiquinone + S-adenosyl-L-methionine = a ubiquinone + S-adenosyl-L-homocysteine</text>
        <dbReference type="Rhea" id="RHEA:81215"/>
        <dbReference type="Rhea" id="RHEA-COMP:9565"/>
        <dbReference type="Rhea" id="RHEA-COMP:19654"/>
        <dbReference type="ChEBI" id="CHEBI:16389"/>
        <dbReference type="ChEBI" id="CHEBI:57856"/>
        <dbReference type="ChEBI" id="CHEBI:59789"/>
        <dbReference type="ChEBI" id="CHEBI:231825"/>
    </reaction>
</comment>
<dbReference type="STRING" id="30019.A0A0M3QTT2"/>
<dbReference type="Proteomes" id="UP000494163">
    <property type="component" value="Chromosome 2L"/>
</dbReference>
<dbReference type="InterPro" id="IPR010233">
    <property type="entry name" value="UbiG_MeTrfase"/>
</dbReference>
<evidence type="ECO:0000256" key="1">
    <source>
        <dbReference type="ARBA" id="ARBA00022603"/>
    </source>
</evidence>
<evidence type="ECO:0000313" key="8">
    <source>
        <dbReference type="Proteomes" id="UP000494163"/>
    </source>
</evidence>
<comment type="subcellular location">
    <subcellularLocation>
        <location evidence="5">Mitochondrion inner membrane</location>
        <topology evidence="5">Peripheral membrane protein</topology>
        <orientation evidence="5">Matrix side</orientation>
    </subcellularLocation>
</comment>
<feature type="binding site" evidence="5">
    <location>
        <position position="170"/>
    </location>
    <ligand>
        <name>Mg(2+)</name>
        <dbReference type="ChEBI" id="CHEBI:18420"/>
    </ligand>
</feature>
<dbReference type="GO" id="GO:0046872">
    <property type="term" value="F:metal ion binding"/>
    <property type="evidence" value="ECO:0007669"/>
    <property type="project" value="UniProtKB-KW"/>
</dbReference>
<keyword evidence="8" id="KW-1185">Reference proteome</keyword>
<dbReference type="EC" id="2.1.1.64" evidence="5"/>
<keyword evidence="5" id="KW-0999">Mitochondrion inner membrane</keyword>
<comment type="catalytic activity">
    <reaction evidence="5">
        <text>a 3-demethylubiquinol + S-adenosyl-L-methionine = a ubiquinol + S-adenosyl-L-homocysteine + H(+)</text>
        <dbReference type="Rhea" id="RHEA:44380"/>
        <dbReference type="Rhea" id="RHEA-COMP:9566"/>
        <dbReference type="Rhea" id="RHEA-COMP:10914"/>
        <dbReference type="ChEBI" id="CHEBI:15378"/>
        <dbReference type="ChEBI" id="CHEBI:17976"/>
        <dbReference type="ChEBI" id="CHEBI:57856"/>
        <dbReference type="ChEBI" id="CHEBI:59789"/>
        <dbReference type="ChEBI" id="CHEBI:84422"/>
        <dbReference type="EC" id="2.1.1.64"/>
    </reaction>
</comment>
<keyword evidence="5" id="KW-0472">Membrane</keyword>
<evidence type="ECO:0000256" key="2">
    <source>
        <dbReference type="ARBA" id="ARBA00022679"/>
    </source>
</evidence>
<dbReference type="OrthoDB" id="3265906at2759"/>
<dbReference type="GeneID" id="108599469"/>
<dbReference type="GO" id="GO:0061542">
    <property type="term" value="F:3-demethylubiquinol 3-O-methyltransferase activity"/>
    <property type="evidence" value="ECO:0007669"/>
    <property type="project" value="UniProtKB-UniRule"/>
</dbReference>
<dbReference type="AlphaFoldDB" id="A0A0M3QTT2"/>
<evidence type="ECO:0000259" key="6">
    <source>
        <dbReference type="Pfam" id="PF08241"/>
    </source>
</evidence>
<feature type="binding site" evidence="5">
    <location>
        <position position="173"/>
    </location>
    <ligand>
        <name>Mg(2+)</name>
        <dbReference type="ChEBI" id="CHEBI:18420"/>
    </ligand>
</feature>
<dbReference type="SMR" id="A0A0M3QTT2"/>
<evidence type="ECO:0000256" key="5">
    <source>
        <dbReference type="HAMAP-Rule" id="MF_03190"/>
    </source>
</evidence>
<dbReference type="CDD" id="cd02440">
    <property type="entry name" value="AdoMet_MTases"/>
    <property type="match status" value="1"/>
</dbReference>
<feature type="binding site" evidence="5">
    <location>
        <position position="121"/>
    </location>
    <ligand>
        <name>S-adenosyl-L-methionine</name>
        <dbReference type="ChEBI" id="CHEBI:59789"/>
    </ligand>
</feature>
<keyword evidence="2 5" id="KW-0808">Transferase</keyword>
<feature type="binding site" evidence="5">
    <location>
        <position position="100"/>
    </location>
    <ligand>
        <name>S-adenosyl-L-methionine</name>
        <dbReference type="ChEBI" id="CHEBI:59789"/>
    </ligand>
</feature>
<dbReference type="PANTHER" id="PTHR43464">
    <property type="entry name" value="METHYLTRANSFERASE"/>
    <property type="match status" value="1"/>
</dbReference>
<dbReference type="HAMAP" id="MF_00472">
    <property type="entry name" value="UbiG"/>
    <property type="match status" value="1"/>
</dbReference>
<dbReference type="EC" id="2.1.1.114" evidence="5"/>
<accession>A0A0M3QTT2</accession>